<accession>A0AC35UG32</accession>
<name>A0AC35UG32_9BILA</name>
<proteinExistence type="predicted"/>
<protein>
    <submittedName>
        <fullName evidence="2">Actin</fullName>
    </submittedName>
</protein>
<evidence type="ECO:0000313" key="2">
    <source>
        <dbReference type="WBParaSite" id="RSKR_0001105800.1"/>
    </source>
</evidence>
<evidence type="ECO:0000313" key="1">
    <source>
        <dbReference type="Proteomes" id="UP000095286"/>
    </source>
</evidence>
<dbReference type="WBParaSite" id="RSKR_0001105800.1">
    <property type="protein sequence ID" value="RSKR_0001105800.1"/>
    <property type="gene ID" value="RSKR_0001105800"/>
</dbReference>
<organism evidence="1 2">
    <name type="scientific">Rhabditophanes sp. KR3021</name>
    <dbReference type="NCBI Taxonomy" id="114890"/>
    <lineage>
        <taxon>Eukaryota</taxon>
        <taxon>Metazoa</taxon>
        <taxon>Ecdysozoa</taxon>
        <taxon>Nematoda</taxon>
        <taxon>Chromadorea</taxon>
        <taxon>Rhabditida</taxon>
        <taxon>Tylenchina</taxon>
        <taxon>Panagrolaimomorpha</taxon>
        <taxon>Strongyloidoidea</taxon>
        <taxon>Alloionematidae</taxon>
        <taxon>Rhabditophanes</taxon>
    </lineage>
</organism>
<reference evidence="2" key="1">
    <citation type="submission" date="2016-11" db="UniProtKB">
        <authorList>
            <consortium name="WormBaseParasite"/>
        </authorList>
    </citation>
    <scope>IDENTIFICATION</scope>
    <source>
        <strain evidence="2">KR3021</strain>
    </source>
</reference>
<sequence>MTSMYTNQPVVIDNGSGSIKAGIAGEATPKCHFSNIVGRPKYHRVMAGALEGDTFIGKKAQQHRGLLKIDYPMEHGVVKNWSDMELVWNHLYSPENLSLNSEEHPVLLSDAPLNPIKNREKMAEIFFETFNVPALHIQIQAVLSLYSTGRTTGVVLDSGDGVTHIVPIYNGFAVTPSIHRQDLAGRDVSRYLKRLLFREGVTLGRSSEFEIVREIKERECFVSMNPTKEDQGNDQSKTHDYRLPDNSTISLGASRYRAPEILFNPEVLGQEHQGLHESLGMAILNCDTDLRKDLYENVVLTGGTTFFKGFGDRLLAESKKMASKDIKWRISAPQERLLSTWIGGSIVASLDTFKKIWVSKKEYEDDGAKVLNRKSF</sequence>
<dbReference type="Proteomes" id="UP000095286">
    <property type="component" value="Unplaced"/>
</dbReference>